<gene>
    <name evidence="1" type="ordered locus">LLO_2776</name>
</gene>
<dbReference type="AlphaFoldDB" id="D3HL90"/>
<dbReference type="KEGG" id="llo:LLO_2776"/>
<dbReference type="STRING" id="661367.LLO_2776"/>
<dbReference type="Proteomes" id="UP000001060">
    <property type="component" value="Chromosome"/>
</dbReference>
<accession>D3HL90</accession>
<name>D3HL90_LEGLN</name>
<evidence type="ECO:0000313" key="1">
    <source>
        <dbReference type="EMBL" id="CBJ13209.1"/>
    </source>
</evidence>
<keyword evidence="2" id="KW-1185">Reference proteome</keyword>
<evidence type="ECO:0000313" key="2">
    <source>
        <dbReference type="Proteomes" id="UP000001060"/>
    </source>
</evidence>
<proteinExistence type="predicted"/>
<dbReference type="EMBL" id="FN650140">
    <property type="protein sequence ID" value="CBJ13209.1"/>
    <property type="molecule type" value="Genomic_DNA"/>
</dbReference>
<organism evidence="1 2">
    <name type="scientific">Legionella longbeachae serogroup 1 (strain NSW150)</name>
    <dbReference type="NCBI Taxonomy" id="661367"/>
    <lineage>
        <taxon>Bacteria</taxon>
        <taxon>Pseudomonadati</taxon>
        <taxon>Pseudomonadota</taxon>
        <taxon>Gammaproteobacteria</taxon>
        <taxon>Legionellales</taxon>
        <taxon>Legionellaceae</taxon>
        <taxon>Legionella</taxon>
    </lineage>
</organism>
<dbReference type="HOGENOM" id="CLU_2844469_0_0_6"/>
<protein>
    <submittedName>
        <fullName evidence="1">Uncharacterized protein</fullName>
    </submittedName>
</protein>
<sequence>MTIETEQELHLARTACVIQRWWKQLHLKRTALDSFQYVHENLERFIVSIQECWNYRRGMVINKKR</sequence>
<reference evidence="1 2" key="1">
    <citation type="journal article" date="2010" name="PLoS Genet.">
        <title>Analysis of the Legionella longbeachae genome and transcriptome uncovers unique strategies to cause Legionnaires' disease.</title>
        <authorList>
            <person name="Cazalet C."/>
            <person name="Gomez-Valero L."/>
            <person name="Rusniok C."/>
            <person name="Lomma M."/>
            <person name="Dervins-Ravault D."/>
            <person name="Newton H."/>
            <person name="Sansom F."/>
            <person name="Jarraud S."/>
            <person name="Zidane N."/>
            <person name="Ma L."/>
            <person name="Bouchier C."/>
            <person name="Etienne J."/>
            <person name="Hartland E."/>
            <person name="Buchrieser C."/>
        </authorList>
    </citation>
    <scope>NUCLEOTIDE SEQUENCE [LARGE SCALE GENOMIC DNA]</scope>
    <source>
        <strain evidence="1 2">NSW150</strain>
    </source>
</reference>